<dbReference type="Gene3D" id="3.40.1210.10">
    <property type="entry name" value="Survival protein SurE-like phosphatase/nucleotidase"/>
    <property type="match status" value="1"/>
</dbReference>
<accession>A0A518H5G8</accession>
<dbReference type="HAMAP" id="MF_00060">
    <property type="entry name" value="SurE"/>
    <property type="match status" value="1"/>
</dbReference>
<keyword evidence="4 5" id="KW-0378">Hydrolase</keyword>
<evidence type="ECO:0000313" key="9">
    <source>
        <dbReference type="Proteomes" id="UP000317835"/>
    </source>
</evidence>
<comment type="similarity">
    <text evidence="2 5">Belongs to the SurE nucleotidase family.</text>
</comment>
<dbReference type="KEGG" id="tpla:ElP_39860"/>
<dbReference type="GO" id="GO:0000166">
    <property type="term" value="F:nucleotide binding"/>
    <property type="evidence" value="ECO:0007669"/>
    <property type="project" value="UniProtKB-KW"/>
</dbReference>
<dbReference type="SUPFAM" id="SSF64167">
    <property type="entry name" value="SurE-like"/>
    <property type="match status" value="1"/>
</dbReference>
<gene>
    <name evidence="8" type="primary">surE_1</name>
    <name evidence="5" type="synonym">surE</name>
    <name evidence="8" type="ORF">ElP_39860</name>
</gene>
<evidence type="ECO:0000313" key="8">
    <source>
        <dbReference type="EMBL" id="QDV36075.1"/>
    </source>
</evidence>
<keyword evidence="3 5" id="KW-0479">Metal-binding</keyword>
<feature type="binding site" evidence="5">
    <location>
        <position position="102"/>
    </location>
    <ligand>
        <name>a divalent metal cation</name>
        <dbReference type="ChEBI" id="CHEBI:60240"/>
    </ligand>
</feature>
<dbReference type="InterPro" id="IPR030048">
    <property type="entry name" value="SurE"/>
</dbReference>
<keyword evidence="5" id="KW-0547">Nucleotide-binding</keyword>
<dbReference type="InterPro" id="IPR002828">
    <property type="entry name" value="SurE-like_Pase/nucleotidase"/>
</dbReference>
<feature type="region of interest" description="Disordered" evidence="6">
    <location>
        <begin position="242"/>
        <end position="269"/>
    </location>
</feature>
<dbReference type="InterPro" id="IPR036523">
    <property type="entry name" value="SurE-like_sf"/>
</dbReference>
<evidence type="ECO:0000256" key="1">
    <source>
        <dbReference type="ARBA" id="ARBA00000815"/>
    </source>
</evidence>
<comment type="subcellular location">
    <subcellularLocation>
        <location evidence="5">Cytoplasm</location>
    </subcellularLocation>
</comment>
<dbReference type="NCBIfam" id="TIGR00087">
    <property type="entry name" value="surE"/>
    <property type="match status" value="1"/>
</dbReference>
<dbReference type="AlphaFoldDB" id="A0A518H5G8"/>
<dbReference type="PANTHER" id="PTHR30457">
    <property type="entry name" value="5'-NUCLEOTIDASE SURE"/>
    <property type="match status" value="1"/>
</dbReference>
<dbReference type="GO" id="GO:0046872">
    <property type="term" value="F:metal ion binding"/>
    <property type="evidence" value="ECO:0007669"/>
    <property type="project" value="UniProtKB-UniRule"/>
</dbReference>
<comment type="cofactor">
    <cofactor evidence="5">
        <name>a divalent metal cation</name>
        <dbReference type="ChEBI" id="CHEBI:60240"/>
    </cofactor>
    <text evidence="5">Binds 1 divalent metal cation per subunit.</text>
</comment>
<dbReference type="GO" id="GO:0005737">
    <property type="term" value="C:cytoplasm"/>
    <property type="evidence" value="ECO:0007669"/>
    <property type="project" value="UniProtKB-SubCell"/>
</dbReference>
<dbReference type="EMBL" id="CP036426">
    <property type="protein sequence ID" value="QDV36075.1"/>
    <property type="molecule type" value="Genomic_DNA"/>
</dbReference>
<organism evidence="8 9">
    <name type="scientific">Tautonia plasticadhaerens</name>
    <dbReference type="NCBI Taxonomy" id="2527974"/>
    <lineage>
        <taxon>Bacteria</taxon>
        <taxon>Pseudomonadati</taxon>
        <taxon>Planctomycetota</taxon>
        <taxon>Planctomycetia</taxon>
        <taxon>Isosphaerales</taxon>
        <taxon>Isosphaeraceae</taxon>
        <taxon>Tautonia</taxon>
    </lineage>
</organism>
<feature type="binding site" evidence="5">
    <location>
        <position position="20"/>
    </location>
    <ligand>
        <name>a divalent metal cation</name>
        <dbReference type="ChEBI" id="CHEBI:60240"/>
    </ligand>
</feature>
<dbReference type="Pfam" id="PF01975">
    <property type="entry name" value="SurE"/>
    <property type="match status" value="1"/>
</dbReference>
<dbReference type="GO" id="GO:0008253">
    <property type="term" value="F:5'-nucleotidase activity"/>
    <property type="evidence" value="ECO:0007669"/>
    <property type="project" value="UniProtKB-UniRule"/>
</dbReference>
<keyword evidence="5" id="KW-0963">Cytoplasm</keyword>
<comment type="catalytic activity">
    <reaction evidence="1 5">
        <text>a ribonucleoside 5'-phosphate + H2O = a ribonucleoside + phosphate</text>
        <dbReference type="Rhea" id="RHEA:12484"/>
        <dbReference type="ChEBI" id="CHEBI:15377"/>
        <dbReference type="ChEBI" id="CHEBI:18254"/>
        <dbReference type="ChEBI" id="CHEBI:43474"/>
        <dbReference type="ChEBI" id="CHEBI:58043"/>
        <dbReference type="EC" id="3.1.3.5"/>
    </reaction>
</comment>
<evidence type="ECO:0000256" key="6">
    <source>
        <dbReference type="SAM" id="MobiDB-lite"/>
    </source>
</evidence>
<feature type="binding site" evidence="5">
    <location>
        <position position="51"/>
    </location>
    <ligand>
        <name>a divalent metal cation</name>
        <dbReference type="ChEBI" id="CHEBI:60240"/>
    </ligand>
</feature>
<dbReference type="RefSeq" id="WP_145272095.1">
    <property type="nucleotide sequence ID" value="NZ_CP036426.1"/>
</dbReference>
<dbReference type="EC" id="3.1.3.5" evidence="5"/>
<comment type="function">
    <text evidence="5">Nucleotidase that shows phosphatase activity on nucleoside 5'-monophosphates.</text>
</comment>
<protein>
    <recommendedName>
        <fullName evidence="5">5'-nucleotidase SurE</fullName>
        <ecNumber evidence="5">3.1.3.5</ecNumber>
    </recommendedName>
    <alternativeName>
        <fullName evidence="5">Nucleoside 5'-monophosphate phosphohydrolase</fullName>
    </alternativeName>
</protein>
<evidence type="ECO:0000256" key="5">
    <source>
        <dbReference type="HAMAP-Rule" id="MF_00060"/>
    </source>
</evidence>
<feature type="domain" description="Survival protein SurE-like phosphatase/nucleotidase" evidence="7">
    <location>
        <begin position="16"/>
        <end position="179"/>
    </location>
</feature>
<name>A0A518H5G8_9BACT</name>
<evidence type="ECO:0000259" key="7">
    <source>
        <dbReference type="Pfam" id="PF01975"/>
    </source>
</evidence>
<reference evidence="8 9" key="1">
    <citation type="submission" date="2019-02" db="EMBL/GenBank/DDBJ databases">
        <title>Deep-cultivation of Planctomycetes and their phenomic and genomic characterization uncovers novel biology.</title>
        <authorList>
            <person name="Wiegand S."/>
            <person name="Jogler M."/>
            <person name="Boedeker C."/>
            <person name="Pinto D."/>
            <person name="Vollmers J."/>
            <person name="Rivas-Marin E."/>
            <person name="Kohn T."/>
            <person name="Peeters S.H."/>
            <person name="Heuer A."/>
            <person name="Rast P."/>
            <person name="Oberbeckmann S."/>
            <person name="Bunk B."/>
            <person name="Jeske O."/>
            <person name="Meyerdierks A."/>
            <person name="Storesund J.E."/>
            <person name="Kallscheuer N."/>
            <person name="Luecker S."/>
            <person name="Lage O.M."/>
            <person name="Pohl T."/>
            <person name="Merkel B.J."/>
            <person name="Hornburger P."/>
            <person name="Mueller R.-W."/>
            <person name="Bruemmer F."/>
            <person name="Labrenz M."/>
            <person name="Spormann A.M."/>
            <person name="Op den Camp H."/>
            <person name="Overmann J."/>
            <person name="Amann R."/>
            <person name="Jetten M.S.M."/>
            <person name="Mascher T."/>
            <person name="Medema M.H."/>
            <person name="Devos D.P."/>
            <person name="Kaster A.-K."/>
            <person name="Ovreas L."/>
            <person name="Rohde M."/>
            <person name="Galperin M.Y."/>
            <person name="Jogler C."/>
        </authorList>
    </citation>
    <scope>NUCLEOTIDE SEQUENCE [LARGE SCALE GENOMIC DNA]</scope>
    <source>
        <strain evidence="8 9">ElP</strain>
    </source>
</reference>
<proteinExistence type="inferred from homology"/>
<dbReference type="PANTHER" id="PTHR30457:SF0">
    <property type="entry name" value="PHOSPHATASE, PUTATIVE (AFU_ORTHOLOGUE AFUA_4G01070)-RELATED"/>
    <property type="match status" value="1"/>
</dbReference>
<feature type="binding site" evidence="5">
    <location>
        <position position="21"/>
    </location>
    <ligand>
        <name>a divalent metal cation</name>
        <dbReference type="ChEBI" id="CHEBI:60240"/>
    </ligand>
</feature>
<dbReference type="OrthoDB" id="9780815at2"/>
<evidence type="ECO:0000256" key="4">
    <source>
        <dbReference type="ARBA" id="ARBA00022801"/>
    </source>
</evidence>
<dbReference type="Proteomes" id="UP000317835">
    <property type="component" value="Chromosome"/>
</dbReference>
<keyword evidence="9" id="KW-1185">Reference proteome</keyword>
<evidence type="ECO:0000256" key="3">
    <source>
        <dbReference type="ARBA" id="ARBA00022723"/>
    </source>
</evidence>
<dbReference type="NCBIfam" id="NF001493">
    <property type="entry name" value="PRK00346.2-3"/>
    <property type="match status" value="1"/>
</dbReference>
<evidence type="ECO:0000256" key="2">
    <source>
        <dbReference type="ARBA" id="ARBA00011062"/>
    </source>
</evidence>
<sequence length="269" mass="28294">MDGRSEGDRPGVGLLVLTNDDGVDAPGLEALRGASQGLGEVRVVAPSRAWSSMGHAVTGGGPIRVDRRGEGRIAVDGSPADCVRLALHHLAPGPSWVLAGINRGGNLGADVHHSGTVAAAREAVLHGVPAIAFSQYVRRDRPLDWDRASRFARRALDLLLARPYRPGTLWNVNLPHPSPEDPDPDLVFCPLDPSPLPLGFSVVGDEATYDGDYHGRARVPGADVETCFGGRVAITRVRILPDPDGAAEDPREVVPMNPRAGGASPAPGR</sequence>